<feature type="transmembrane region" description="Helical" evidence="1">
    <location>
        <begin position="31"/>
        <end position="55"/>
    </location>
</feature>
<feature type="transmembrane region" description="Helical" evidence="1">
    <location>
        <begin position="92"/>
        <end position="117"/>
    </location>
</feature>
<dbReference type="STRING" id="561720.SAMN06275492_13322"/>
<name>A0A1X7KPC4_9BACT</name>
<dbReference type="PANTHER" id="PTHR22911">
    <property type="entry name" value="ACYL-MALONYL CONDENSING ENZYME-RELATED"/>
    <property type="match status" value="1"/>
</dbReference>
<dbReference type="InterPro" id="IPR000620">
    <property type="entry name" value="EamA_dom"/>
</dbReference>
<feature type="transmembrane region" description="Helical" evidence="1">
    <location>
        <begin position="151"/>
        <end position="174"/>
    </location>
</feature>
<sequence length="298" mass="31402">MDTLKGVLLAALAGCCWSTLSIVGKVLNNHSANIISVAIVRLIILVIGWGVGIAIKDRRLLYFPGNKALYLWLSGTVTVFCIYLGYLYSLKYISVPTAVILLYTYPLWTTLASGVFLGERPSWLQMLSSVLIVSGAAIAVGLSALTSGPVSSLGVCLVLSCAFGMALFSLFGRLSSRGGGMAQETFFLYFHLMALLSMAVLGALTGAFSDILRFTSAQWWGTLVIGLVGSLMGYGVFFLALRKVSASLGSGVATTELVVTLALSAVILGQSPSTWEILGSLVIVIGIGLGVVGEKLKI</sequence>
<feature type="transmembrane region" description="Helical" evidence="1">
    <location>
        <begin position="124"/>
        <end position="145"/>
    </location>
</feature>
<dbReference type="RefSeq" id="WP_085545320.1">
    <property type="nucleotide sequence ID" value="NZ_FXBB01000033.1"/>
</dbReference>
<dbReference type="OrthoDB" id="7850605at2"/>
<feature type="transmembrane region" description="Helical" evidence="1">
    <location>
        <begin position="248"/>
        <end position="268"/>
    </location>
</feature>
<reference evidence="4" key="1">
    <citation type="submission" date="2017-04" db="EMBL/GenBank/DDBJ databases">
        <authorList>
            <person name="Varghese N."/>
            <person name="Submissions S."/>
        </authorList>
    </citation>
    <scope>NUCLEOTIDE SEQUENCE [LARGE SCALE GENOMIC DNA]</scope>
    <source>
        <strain evidence="4">USBA 82</strain>
    </source>
</reference>
<dbReference type="AlphaFoldDB" id="A0A1X7KPC4"/>
<organism evidence="3 4">
    <name type="scientific">Dethiosulfovibrio salsuginis</name>
    <dbReference type="NCBI Taxonomy" id="561720"/>
    <lineage>
        <taxon>Bacteria</taxon>
        <taxon>Thermotogati</taxon>
        <taxon>Synergistota</taxon>
        <taxon>Synergistia</taxon>
        <taxon>Synergistales</taxon>
        <taxon>Dethiosulfovibrionaceae</taxon>
        <taxon>Dethiosulfovibrio</taxon>
    </lineage>
</organism>
<evidence type="ECO:0000259" key="2">
    <source>
        <dbReference type="Pfam" id="PF00892"/>
    </source>
</evidence>
<accession>A0A1X7KPC4</accession>
<proteinExistence type="predicted"/>
<keyword evidence="1" id="KW-0812">Transmembrane</keyword>
<dbReference type="EMBL" id="FXBB01000033">
    <property type="protein sequence ID" value="SMG43390.1"/>
    <property type="molecule type" value="Genomic_DNA"/>
</dbReference>
<protein>
    <submittedName>
        <fullName evidence="3">Uncharacterized membrane protein</fullName>
    </submittedName>
</protein>
<feature type="domain" description="EamA" evidence="2">
    <location>
        <begin position="5"/>
        <end position="139"/>
    </location>
</feature>
<dbReference type="SUPFAM" id="SSF103481">
    <property type="entry name" value="Multidrug resistance efflux transporter EmrE"/>
    <property type="match status" value="2"/>
</dbReference>
<feature type="transmembrane region" description="Helical" evidence="1">
    <location>
        <begin position="219"/>
        <end position="241"/>
    </location>
</feature>
<dbReference type="Gene3D" id="1.10.3730.20">
    <property type="match status" value="1"/>
</dbReference>
<dbReference type="GO" id="GO:0016020">
    <property type="term" value="C:membrane"/>
    <property type="evidence" value="ECO:0007669"/>
    <property type="project" value="InterPro"/>
</dbReference>
<feature type="transmembrane region" description="Helical" evidence="1">
    <location>
        <begin position="274"/>
        <end position="292"/>
    </location>
</feature>
<evidence type="ECO:0000256" key="1">
    <source>
        <dbReference type="SAM" id="Phobius"/>
    </source>
</evidence>
<gene>
    <name evidence="3" type="ORF">SAMN06275492_13322</name>
</gene>
<evidence type="ECO:0000313" key="4">
    <source>
        <dbReference type="Proteomes" id="UP000193355"/>
    </source>
</evidence>
<dbReference type="PANTHER" id="PTHR22911:SF137">
    <property type="entry name" value="SOLUTE CARRIER FAMILY 35 MEMBER G2-RELATED"/>
    <property type="match status" value="1"/>
</dbReference>
<keyword evidence="1" id="KW-1133">Transmembrane helix</keyword>
<evidence type="ECO:0000313" key="3">
    <source>
        <dbReference type="EMBL" id="SMG43390.1"/>
    </source>
</evidence>
<dbReference type="InterPro" id="IPR037185">
    <property type="entry name" value="EmrE-like"/>
</dbReference>
<feature type="transmembrane region" description="Helical" evidence="1">
    <location>
        <begin position="186"/>
        <end position="207"/>
    </location>
</feature>
<feature type="domain" description="EamA" evidence="2">
    <location>
        <begin position="153"/>
        <end position="289"/>
    </location>
</feature>
<dbReference type="Pfam" id="PF00892">
    <property type="entry name" value="EamA"/>
    <property type="match status" value="2"/>
</dbReference>
<keyword evidence="1" id="KW-0472">Membrane</keyword>
<feature type="transmembrane region" description="Helical" evidence="1">
    <location>
        <begin position="67"/>
        <end position="86"/>
    </location>
</feature>
<dbReference type="Proteomes" id="UP000193355">
    <property type="component" value="Unassembled WGS sequence"/>
</dbReference>
<keyword evidence="4" id="KW-1185">Reference proteome</keyword>